<feature type="transmembrane region" description="Helical" evidence="1">
    <location>
        <begin position="653"/>
        <end position="674"/>
    </location>
</feature>
<protein>
    <submittedName>
        <fullName evidence="4">Uncharacterized protein</fullName>
    </submittedName>
</protein>
<keyword evidence="1" id="KW-0472">Membrane</keyword>
<evidence type="ECO:0000313" key="5">
    <source>
        <dbReference type="Proteomes" id="UP001190700"/>
    </source>
</evidence>
<feature type="domain" description="SMODS and SLOG-associating 2TM effector" evidence="3">
    <location>
        <begin position="627"/>
        <end position="748"/>
    </location>
</feature>
<reference evidence="4 5" key="1">
    <citation type="journal article" date="2015" name="Genome Biol. Evol.">
        <title>Comparative Genomics of a Bacterivorous Green Alga Reveals Evolutionary Causalities and Consequences of Phago-Mixotrophic Mode of Nutrition.</title>
        <authorList>
            <person name="Burns J.A."/>
            <person name="Paasch A."/>
            <person name="Narechania A."/>
            <person name="Kim E."/>
        </authorList>
    </citation>
    <scope>NUCLEOTIDE SEQUENCE [LARGE SCALE GENOMIC DNA]</scope>
    <source>
        <strain evidence="4 5">PLY_AMNH</strain>
    </source>
</reference>
<name>A0AAE0G600_9CHLO</name>
<dbReference type="EMBL" id="LGRX02009076">
    <property type="protein sequence ID" value="KAK3272245.1"/>
    <property type="molecule type" value="Genomic_DNA"/>
</dbReference>
<evidence type="ECO:0000256" key="1">
    <source>
        <dbReference type="SAM" id="Phobius"/>
    </source>
</evidence>
<proteinExistence type="predicted"/>
<keyword evidence="1" id="KW-1133">Transmembrane helix</keyword>
<feature type="domain" description="LSDAT prokaryote" evidence="2">
    <location>
        <begin position="349"/>
        <end position="427"/>
    </location>
</feature>
<dbReference type="Pfam" id="PF18171">
    <property type="entry name" value="LSDAT_prok"/>
    <property type="match status" value="2"/>
</dbReference>
<dbReference type="AlphaFoldDB" id="A0AAE0G600"/>
<feature type="transmembrane region" description="Helical" evidence="1">
    <location>
        <begin position="478"/>
        <end position="500"/>
    </location>
</feature>
<dbReference type="InterPro" id="IPR040884">
    <property type="entry name" value="SLATT_1"/>
</dbReference>
<evidence type="ECO:0000259" key="2">
    <source>
        <dbReference type="Pfam" id="PF18171"/>
    </source>
</evidence>
<comment type="caution">
    <text evidence="4">The sequence shown here is derived from an EMBL/GenBank/DDBJ whole genome shotgun (WGS) entry which is preliminary data.</text>
</comment>
<feature type="transmembrane region" description="Helical" evidence="1">
    <location>
        <begin position="512"/>
        <end position="530"/>
    </location>
</feature>
<keyword evidence="1" id="KW-0812">Transmembrane</keyword>
<gene>
    <name evidence="4" type="ORF">CYMTET_19445</name>
</gene>
<accession>A0AAE0G600</accession>
<dbReference type="InterPro" id="IPR041482">
    <property type="entry name" value="LSDAT_prok"/>
</dbReference>
<sequence>MATDAQDLWEKAELAVGATLALGKNVNLGGLHREASTVPVDVKGTIEACEEPEEELIKTEVKYIRWDPTTFHDRRSKVVYVENNHLDVAPMFDETAIDAVERLNLVDWVHKHQYWDGGVNAVISLIGDDTGLQDFLNDEKSEREEGLGFEDAKVRNRLFYGRGVARAALETHAVIVTSGLDQGSSYFMGRANRDRLHTLPVVGVAGKGTSSWPGDDRPMHPDRTELQPDHTHFVMTDNYTQDTVSVWQLKVELCKALASGKLNRSVHRRKLRDWWKRKCEKEKKPALFAEEELTVKQRRAELKKCATGISNPESPEAKKESLPDPKFKVMTMVDLENEPDTDDLNPKPVSQPLPRIAVLVHGDATALLEATQMVRMGWPLVIVRGTGGAADFLARALIDPEVDVEVPLPHIMEIVKEGKTEVLDLGDVDGSIVRQLMERLFGMPPPKDYVALMLGWDLQCVYMATAVQVMYLATMLKYAILILGVGLTMIVILKVFSIVVLDFSADSPLHKFSYLLIIAWPAGTSVLRAIDNRFQPAQKVKILTAAAESITSETFKYRTGCADYLSVAAARKDKVFSSFMNQVRLNVVSSTVGEVGLSHNAVEALRRREYEVSDLDNGLETLGPEAYITTRVFTLLKFYEGSIARLEVTYRNLSSLSIQVAGFGLLITALPVMADVHHSTQVLLAICTALSTTISTYIGNENFVTKLGAYNRAAVEIRAALAWWRALSSVEKANPQKMANLVDQVENAKFYEMQATNPGAASLTKGGGDGGGVAGINAGALCLDLIENINKGKIKFERAWLDRHPGFFITYNEYLKSLYMPDLILEVKQEELARATSGGGDKESGPKLTIQEQELGVEGLPAYSGVAVDDGYGYLKSIQWSPYDFVKRTTRVVHVPNNLEDIADVVKKLKLEEYLCLHQRWGKGPKAVVIVLGGVDYIN</sequence>
<evidence type="ECO:0000259" key="3">
    <source>
        <dbReference type="Pfam" id="PF18181"/>
    </source>
</evidence>
<dbReference type="Proteomes" id="UP001190700">
    <property type="component" value="Unassembled WGS sequence"/>
</dbReference>
<feature type="transmembrane region" description="Helical" evidence="1">
    <location>
        <begin position="680"/>
        <end position="698"/>
    </location>
</feature>
<keyword evidence="5" id="KW-1185">Reference proteome</keyword>
<dbReference type="Pfam" id="PF18181">
    <property type="entry name" value="SLATT_1"/>
    <property type="match status" value="1"/>
</dbReference>
<evidence type="ECO:0000313" key="4">
    <source>
        <dbReference type="EMBL" id="KAK3272245.1"/>
    </source>
</evidence>
<feature type="transmembrane region" description="Helical" evidence="1">
    <location>
        <begin position="449"/>
        <end position="471"/>
    </location>
</feature>
<feature type="non-terminal residue" evidence="4">
    <location>
        <position position="939"/>
    </location>
</feature>
<organism evidence="4 5">
    <name type="scientific">Cymbomonas tetramitiformis</name>
    <dbReference type="NCBI Taxonomy" id="36881"/>
    <lineage>
        <taxon>Eukaryota</taxon>
        <taxon>Viridiplantae</taxon>
        <taxon>Chlorophyta</taxon>
        <taxon>Pyramimonadophyceae</taxon>
        <taxon>Pyramimonadales</taxon>
        <taxon>Pyramimonadaceae</taxon>
        <taxon>Cymbomonas</taxon>
    </lineage>
</organism>
<feature type="domain" description="LSDAT prokaryote" evidence="2">
    <location>
        <begin position="158"/>
        <end position="258"/>
    </location>
</feature>